<reference evidence="6 7" key="1">
    <citation type="journal article" date="2018" name="Mol. Plant">
        <title>The genome of Artemisia annua provides insight into the evolution of Asteraceae family and artemisinin biosynthesis.</title>
        <authorList>
            <person name="Shen Q."/>
            <person name="Zhang L."/>
            <person name="Liao Z."/>
            <person name="Wang S."/>
            <person name="Yan T."/>
            <person name="Shi P."/>
            <person name="Liu M."/>
            <person name="Fu X."/>
            <person name="Pan Q."/>
            <person name="Wang Y."/>
            <person name="Lv Z."/>
            <person name="Lu X."/>
            <person name="Zhang F."/>
            <person name="Jiang W."/>
            <person name="Ma Y."/>
            <person name="Chen M."/>
            <person name="Hao X."/>
            <person name="Li L."/>
            <person name="Tang Y."/>
            <person name="Lv G."/>
            <person name="Zhou Y."/>
            <person name="Sun X."/>
            <person name="Brodelius P.E."/>
            <person name="Rose J.K.C."/>
            <person name="Tang K."/>
        </authorList>
    </citation>
    <scope>NUCLEOTIDE SEQUENCE [LARGE SCALE GENOMIC DNA]</scope>
    <source>
        <strain evidence="7">cv. Huhao1</strain>
        <tissue evidence="6">Leaf</tissue>
    </source>
</reference>
<evidence type="ECO:0000313" key="6">
    <source>
        <dbReference type="EMBL" id="PWA55948.1"/>
    </source>
</evidence>
<name>A0A2U1M3X5_ARTAN</name>
<dbReference type="AlphaFoldDB" id="A0A2U1M3X5"/>
<dbReference type="GO" id="GO:0005975">
    <property type="term" value="P:carbohydrate metabolic process"/>
    <property type="evidence" value="ECO:0007669"/>
    <property type="project" value="InterPro"/>
</dbReference>
<dbReference type="GO" id="GO:0004553">
    <property type="term" value="F:hydrolase activity, hydrolyzing O-glycosyl compounds"/>
    <property type="evidence" value="ECO:0007669"/>
    <property type="project" value="InterPro"/>
</dbReference>
<dbReference type="EMBL" id="PKPP01006611">
    <property type="protein sequence ID" value="PWA55948.1"/>
    <property type="molecule type" value="Genomic_DNA"/>
</dbReference>
<dbReference type="STRING" id="35608.A0A2U1M3X5"/>
<protein>
    <submittedName>
        <fullName evidence="6">Glycoside hydrolase, catalytic domain-containing protein</fullName>
    </submittedName>
</protein>
<evidence type="ECO:0000256" key="2">
    <source>
        <dbReference type="ARBA" id="ARBA00022801"/>
    </source>
</evidence>
<sequence length="473" mass="53787">MLLSALCLMMIMMVTPVNPTVVGVTYMPSRILPPPQRVVALLLQQNISAVRLPKPSPEIITAFYDTNITLLLSVPNSLVTEFSKNGSFAKSWIFTNVVDFYGHVKVTAISVGDYVQETEPPIQTVILAIQNTYTVLQEAGIYDIDISTSLSYTHFIDAAAQPSDARFISTKLRLLKPLCRLITQINSSFFVTVHPFIAYSGSTFPSTFALFEKSTFLVLDTKTGHSYLNLFDFMVDSLYRALEVKGFPDLPLIITETGWPCLDARCSQATSYLNGLVRHVKTVDGTPSRKDGVPYIYFYQMFSVRRLAYPTFHDYGMCYPNMTMKFPLMFSDDYGTRAHVISQWKELTEPMLYIGMLVSMFAWHVQDLYLYRSRDYTSASRHSHGTILCGICKRDCYVAYINWQWLSTSFVMKDIVTEVERQYRIATDMILLSKLYPVTENEAHNPYCKIGVEPDVNISKVEDEFDPGCTLKH</sequence>
<dbReference type="InterPro" id="IPR000490">
    <property type="entry name" value="Glyco_hydro_17"/>
</dbReference>
<dbReference type="PANTHER" id="PTHR32227">
    <property type="entry name" value="GLUCAN ENDO-1,3-BETA-GLUCOSIDASE BG1-RELATED-RELATED"/>
    <property type="match status" value="1"/>
</dbReference>
<proteinExistence type="inferred from homology"/>
<organism evidence="6 7">
    <name type="scientific">Artemisia annua</name>
    <name type="common">Sweet wormwood</name>
    <dbReference type="NCBI Taxonomy" id="35608"/>
    <lineage>
        <taxon>Eukaryota</taxon>
        <taxon>Viridiplantae</taxon>
        <taxon>Streptophyta</taxon>
        <taxon>Embryophyta</taxon>
        <taxon>Tracheophyta</taxon>
        <taxon>Spermatophyta</taxon>
        <taxon>Magnoliopsida</taxon>
        <taxon>eudicotyledons</taxon>
        <taxon>Gunneridae</taxon>
        <taxon>Pentapetalae</taxon>
        <taxon>asterids</taxon>
        <taxon>campanulids</taxon>
        <taxon>Asterales</taxon>
        <taxon>Asteraceae</taxon>
        <taxon>Asteroideae</taxon>
        <taxon>Anthemideae</taxon>
        <taxon>Artemisiinae</taxon>
        <taxon>Artemisia</taxon>
    </lineage>
</organism>
<dbReference type="Gene3D" id="3.20.20.80">
    <property type="entry name" value="Glycosidases"/>
    <property type="match status" value="1"/>
</dbReference>
<feature type="signal peptide" evidence="5">
    <location>
        <begin position="1"/>
        <end position="19"/>
    </location>
</feature>
<gene>
    <name evidence="6" type="ORF">CTI12_AA422400</name>
</gene>
<dbReference type="Gene3D" id="2.60.120.650">
    <property type="entry name" value="Cupin"/>
    <property type="match status" value="1"/>
</dbReference>
<keyword evidence="7" id="KW-1185">Reference proteome</keyword>
<evidence type="ECO:0000256" key="5">
    <source>
        <dbReference type="SAM" id="SignalP"/>
    </source>
</evidence>
<keyword evidence="3" id="KW-0326">Glycosidase</keyword>
<dbReference type="Proteomes" id="UP000245207">
    <property type="component" value="Unassembled WGS sequence"/>
</dbReference>
<evidence type="ECO:0000256" key="4">
    <source>
        <dbReference type="RuleBase" id="RU004335"/>
    </source>
</evidence>
<dbReference type="InterPro" id="IPR044965">
    <property type="entry name" value="Glyco_hydro_17_plant"/>
</dbReference>
<feature type="chain" id="PRO_5015451842" evidence="5">
    <location>
        <begin position="20"/>
        <end position="473"/>
    </location>
</feature>
<dbReference type="InterPro" id="IPR017853">
    <property type="entry name" value="GH"/>
</dbReference>
<evidence type="ECO:0000256" key="1">
    <source>
        <dbReference type="ARBA" id="ARBA00008773"/>
    </source>
</evidence>
<comment type="caution">
    <text evidence="6">The sequence shown here is derived from an EMBL/GenBank/DDBJ whole genome shotgun (WGS) entry which is preliminary data.</text>
</comment>
<accession>A0A2U1M3X5</accession>
<keyword evidence="5" id="KW-0732">Signal</keyword>
<keyword evidence="2 6" id="KW-0378">Hydrolase</keyword>
<evidence type="ECO:0000256" key="3">
    <source>
        <dbReference type="ARBA" id="ARBA00023295"/>
    </source>
</evidence>
<dbReference type="Pfam" id="PF00332">
    <property type="entry name" value="Glyco_hydro_17"/>
    <property type="match status" value="1"/>
</dbReference>
<dbReference type="SUPFAM" id="SSF51445">
    <property type="entry name" value="(Trans)glycosidases"/>
    <property type="match status" value="1"/>
</dbReference>
<comment type="similarity">
    <text evidence="1 4">Belongs to the glycosyl hydrolase 17 family.</text>
</comment>
<evidence type="ECO:0000313" key="7">
    <source>
        <dbReference type="Proteomes" id="UP000245207"/>
    </source>
</evidence>